<keyword evidence="2" id="KW-1185">Reference proteome</keyword>
<reference evidence="1" key="1">
    <citation type="submission" date="2019-10" db="EMBL/GenBank/DDBJ databases">
        <authorList>
            <consortium name="DOE Joint Genome Institute"/>
            <person name="Kuo A."/>
            <person name="Miyauchi S."/>
            <person name="Kiss E."/>
            <person name="Drula E."/>
            <person name="Kohler A."/>
            <person name="Sanchez-Garcia M."/>
            <person name="Andreopoulos B."/>
            <person name="Barry K.W."/>
            <person name="Bonito G."/>
            <person name="Buee M."/>
            <person name="Carver A."/>
            <person name="Chen C."/>
            <person name="Cichocki N."/>
            <person name="Clum A."/>
            <person name="Culley D."/>
            <person name="Crous P.W."/>
            <person name="Fauchery L."/>
            <person name="Girlanda M."/>
            <person name="Hayes R."/>
            <person name="Keri Z."/>
            <person name="Labutti K."/>
            <person name="Lipzen A."/>
            <person name="Lombard V."/>
            <person name="Magnuson J."/>
            <person name="Maillard F."/>
            <person name="Morin E."/>
            <person name="Murat C."/>
            <person name="Nolan M."/>
            <person name="Ohm R."/>
            <person name="Pangilinan J."/>
            <person name="Pereira M."/>
            <person name="Perotto S."/>
            <person name="Peter M."/>
            <person name="Riley R."/>
            <person name="Sitrit Y."/>
            <person name="Stielow B."/>
            <person name="Szollosi G."/>
            <person name="Zifcakova L."/>
            <person name="Stursova M."/>
            <person name="Spatafora J.W."/>
            <person name="Tedersoo L."/>
            <person name="Vaario L.-M."/>
            <person name="Yamada A."/>
            <person name="Yan M."/>
            <person name="Wang P."/>
            <person name="Xu J."/>
            <person name="Bruns T."/>
            <person name="Baldrian P."/>
            <person name="Vilgalys R."/>
            <person name="Henrissat B."/>
            <person name="Grigoriev I.V."/>
            <person name="Hibbett D."/>
            <person name="Nagy L.G."/>
            <person name="Martin F.M."/>
        </authorList>
    </citation>
    <scope>NUCLEOTIDE SEQUENCE</scope>
    <source>
        <strain evidence="1">P2</strain>
    </source>
</reference>
<protein>
    <submittedName>
        <fullName evidence="1">Uncharacterized protein</fullName>
    </submittedName>
</protein>
<organism evidence="1 2">
    <name type="scientific">Thelephora ganbajun</name>
    <name type="common">Ganba fungus</name>
    <dbReference type="NCBI Taxonomy" id="370292"/>
    <lineage>
        <taxon>Eukaryota</taxon>
        <taxon>Fungi</taxon>
        <taxon>Dikarya</taxon>
        <taxon>Basidiomycota</taxon>
        <taxon>Agaricomycotina</taxon>
        <taxon>Agaricomycetes</taxon>
        <taxon>Thelephorales</taxon>
        <taxon>Thelephoraceae</taxon>
        <taxon>Thelephora</taxon>
    </lineage>
</organism>
<evidence type="ECO:0000313" key="1">
    <source>
        <dbReference type="EMBL" id="KAF9650572.1"/>
    </source>
</evidence>
<accession>A0ACB6ZLX2</accession>
<dbReference type="Proteomes" id="UP000886501">
    <property type="component" value="Unassembled WGS sequence"/>
</dbReference>
<gene>
    <name evidence="1" type="ORF">BDM02DRAFT_3185241</name>
</gene>
<proteinExistence type="predicted"/>
<comment type="caution">
    <text evidence="1">The sequence shown here is derived from an EMBL/GenBank/DDBJ whole genome shotgun (WGS) entry which is preliminary data.</text>
</comment>
<reference evidence="1" key="2">
    <citation type="journal article" date="2020" name="Nat. Commun.">
        <title>Large-scale genome sequencing of mycorrhizal fungi provides insights into the early evolution of symbiotic traits.</title>
        <authorList>
            <person name="Miyauchi S."/>
            <person name="Kiss E."/>
            <person name="Kuo A."/>
            <person name="Drula E."/>
            <person name="Kohler A."/>
            <person name="Sanchez-Garcia M."/>
            <person name="Morin E."/>
            <person name="Andreopoulos B."/>
            <person name="Barry K.W."/>
            <person name="Bonito G."/>
            <person name="Buee M."/>
            <person name="Carver A."/>
            <person name="Chen C."/>
            <person name="Cichocki N."/>
            <person name="Clum A."/>
            <person name="Culley D."/>
            <person name="Crous P.W."/>
            <person name="Fauchery L."/>
            <person name="Girlanda M."/>
            <person name="Hayes R.D."/>
            <person name="Keri Z."/>
            <person name="LaButti K."/>
            <person name="Lipzen A."/>
            <person name="Lombard V."/>
            <person name="Magnuson J."/>
            <person name="Maillard F."/>
            <person name="Murat C."/>
            <person name="Nolan M."/>
            <person name="Ohm R.A."/>
            <person name="Pangilinan J."/>
            <person name="Pereira M.F."/>
            <person name="Perotto S."/>
            <person name="Peter M."/>
            <person name="Pfister S."/>
            <person name="Riley R."/>
            <person name="Sitrit Y."/>
            <person name="Stielow J.B."/>
            <person name="Szollosi G."/>
            <person name="Zifcakova L."/>
            <person name="Stursova M."/>
            <person name="Spatafora J.W."/>
            <person name="Tedersoo L."/>
            <person name="Vaario L.M."/>
            <person name="Yamada A."/>
            <person name="Yan M."/>
            <person name="Wang P."/>
            <person name="Xu J."/>
            <person name="Bruns T."/>
            <person name="Baldrian P."/>
            <person name="Vilgalys R."/>
            <person name="Dunand C."/>
            <person name="Henrissat B."/>
            <person name="Grigoriev I.V."/>
            <person name="Hibbett D."/>
            <person name="Nagy L.G."/>
            <person name="Martin F.M."/>
        </authorList>
    </citation>
    <scope>NUCLEOTIDE SEQUENCE</scope>
    <source>
        <strain evidence="1">P2</strain>
    </source>
</reference>
<evidence type="ECO:0000313" key="2">
    <source>
        <dbReference type="Proteomes" id="UP000886501"/>
    </source>
</evidence>
<dbReference type="EMBL" id="MU117983">
    <property type="protein sequence ID" value="KAF9650572.1"/>
    <property type="molecule type" value="Genomic_DNA"/>
</dbReference>
<sequence length="449" mass="51919">MVRNRGLSSSPLGHLAGSSRSRSGGNLWTVNSRRRPISSTRSDKLDSSVYLNVAERWWRAHQPWLEQCGYLLRQRYRQDWIPSWERKGVFSKLRAPEDIVELPATSRKIDATRISDGFPVHLHLVSEKKSPEEADIMLYLTSGQLGDDHDRGNHTIPVFEVLEVDDNRDLCVIVTPLMRACDDPWFENMGEVVDFLGQVLEGMKFMHAHGVAHRNPQLGGDAIMYDPTPCYPEGFHPVITKMNQCFTSEAFHHSRTERPVTYYFVDFRTAKCYHTHPTSPTSHHRTKHGRERVGESTVMDHPLLWKNNFAPEFARPEEKCDPFKVDVYLLGVEISRQLLEVRDDFFKYQGFEWLRPLIDDMCREDPKSRITAAEAYVRFLWLSASVNSADLDDKLISTRKRELARRVIRKWEKKLHLRTLLREIGLRDDVGSTNPSPAMSVSWLPVHSV</sequence>
<name>A0ACB6ZLX2_THEGA</name>